<sequence length="48" mass="5624">MLNCQLLVDSWILICLAYYKISNVRKRLQNCCGITIIPTAHLLFSRKR</sequence>
<accession>A0A158T012</accession>
<dbReference type="EMBL" id="JMQP01000002">
    <property type="protein sequence ID" value="KIS36456.1"/>
    <property type="molecule type" value="Genomic_DNA"/>
</dbReference>
<protein>
    <submittedName>
        <fullName evidence="1">Uncharacterized protein</fullName>
    </submittedName>
</protein>
<gene>
    <name evidence="1" type="ORF">NTHI1209_02111</name>
</gene>
<name>A0A158T012_HAEIF</name>
<organism evidence="1 2">
    <name type="scientific">Haemophilus influenzae</name>
    <dbReference type="NCBI Taxonomy" id="727"/>
    <lineage>
        <taxon>Bacteria</taxon>
        <taxon>Pseudomonadati</taxon>
        <taxon>Pseudomonadota</taxon>
        <taxon>Gammaproteobacteria</taxon>
        <taxon>Pasteurellales</taxon>
        <taxon>Pasteurellaceae</taxon>
        <taxon>Haemophilus</taxon>
    </lineage>
</organism>
<proteinExistence type="predicted"/>
<evidence type="ECO:0000313" key="2">
    <source>
        <dbReference type="Proteomes" id="UP000050700"/>
    </source>
</evidence>
<comment type="caution">
    <text evidence="1">The sequence shown here is derived from an EMBL/GenBank/DDBJ whole genome shotgun (WGS) entry which is preliminary data.</text>
</comment>
<evidence type="ECO:0000313" key="1">
    <source>
        <dbReference type="EMBL" id="KIS36456.1"/>
    </source>
</evidence>
<dbReference type="AlphaFoldDB" id="A0A158T012"/>
<reference evidence="1 2" key="1">
    <citation type="submission" date="2014-05" db="EMBL/GenBank/DDBJ databases">
        <title>Methylome analysis of the phasevarions of Haemophilus influenzae.</title>
        <authorList>
            <person name="Atack J.M."/>
            <person name="Fox K.L."/>
            <person name="Power P.M."/>
            <person name="Clark T."/>
            <person name="Jurcisek J."/>
            <person name="Korlach J."/>
            <person name="Bakaletz L.O."/>
            <person name="Jennings M.P."/>
        </authorList>
    </citation>
    <scope>NUCLEOTIDE SEQUENCE [LARGE SCALE GENOMIC DNA]</scope>
    <source>
        <strain evidence="1 2">1209</strain>
    </source>
</reference>
<dbReference type="Proteomes" id="UP000050700">
    <property type="component" value="Unassembled WGS sequence"/>
</dbReference>
<dbReference type="PATRIC" id="fig|727.582.peg.1923"/>